<dbReference type="OrthoDB" id="5821000at2759"/>
<sequence>MMNNVFDVSRALNLLYYGLLGGRELLQRTYKNLDQRVRLECDGHKIILPSLQGIVVLNITSYMGGANFWEQGEMMFYRTVQ</sequence>
<dbReference type="Proteomes" id="UP001163046">
    <property type="component" value="Unassembled WGS sequence"/>
</dbReference>
<evidence type="ECO:0000256" key="3">
    <source>
        <dbReference type="ARBA" id="ARBA00022777"/>
    </source>
</evidence>
<keyword evidence="2" id="KW-0547">Nucleotide-binding</keyword>
<evidence type="ECO:0000259" key="5">
    <source>
        <dbReference type="SMART" id="SM00045"/>
    </source>
</evidence>
<reference evidence="6" key="1">
    <citation type="submission" date="2023-01" db="EMBL/GenBank/DDBJ databases">
        <title>Genome assembly of the deep-sea coral Lophelia pertusa.</title>
        <authorList>
            <person name="Herrera S."/>
            <person name="Cordes E."/>
        </authorList>
    </citation>
    <scope>NUCLEOTIDE SEQUENCE</scope>
    <source>
        <strain evidence="6">USNM1676648</strain>
        <tissue evidence="6">Polyp</tissue>
    </source>
</reference>
<gene>
    <name evidence="6" type="ORF">OS493_010447</name>
</gene>
<dbReference type="Gene3D" id="2.60.200.40">
    <property type="match status" value="1"/>
</dbReference>
<dbReference type="SUPFAM" id="SSF111331">
    <property type="entry name" value="NAD kinase/diacylglycerol kinase-like"/>
    <property type="match status" value="1"/>
</dbReference>
<keyword evidence="1" id="KW-0808">Transferase</keyword>
<dbReference type="AlphaFoldDB" id="A0A9X0DBM2"/>
<evidence type="ECO:0000256" key="1">
    <source>
        <dbReference type="ARBA" id="ARBA00022679"/>
    </source>
</evidence>
<proteinExistence type="predicted"/>
<dbReference type="GO" id="GO:0005524">
    <property type="term" value="F:ATP binding"/>
    <property type="evidence" value="ECO:0007669"/>
    <property type="project" value="UniProtKB-KW"/>
</dbReference>
<dbReference type="InterPro" id="IPR037607">
    <property type="entry name" value="DGK"/>
</dbReference>
<dbReference type="Pfam" id="PF00609">
    <property type="entry name" value="DAGK_acc"/>
    <property type="match status" value="1"/>
</dbReference>
<protein>
    <recommendedName>
        <fullName evidence="5">Diacylglycerol kinase accessory domain-containing protein</fullName>
    </recommendedName>
</protein>
<dbReference type="SMART" id="SM00045">
    <property type="entry name" value="DAGKa"/>
    <property type="match status" value="1"/>
</dbReference>
<name>A0A9X0DBM2_9CNID</name>
<dbReference type="InterPro" id="IPR016064">
    <property type="entry name" value="NAD/diacylglycerol_kinase_sf"/>
</dbReference>
<dbReference type="PANTHER" id="PTHR11255:SF109">
    <property type="entry name" value="DIACYLGLYCEROL KINASE ETA"/>
    <property type="match status" value="1"/>
</dbReference>
<dbReference type="GO" id="GO:0007200">
    <property type="term" value="P:phospholipase C-activating G protein-coupled receptor signaling pathway"/>
    <property type="evidence" value="ECO:0007669"/>
    <property type="project" value="InterPro"/>
</dbReference>
<dbReference type="EMBL" id="MU825400">
    <property type="protein sequence ID" value="KAJ7392788.1"/>
    <property type="molecule type" value="Genomic_DNA"/>
</dbReference>
<accession>A0A9X0DBM2</accession>
<evidence type="ECO:0000313" key="6">
    <source>
        <dbReference type="EMBL" id="KAJ7392788.1"/>
    </source>
</evidence>
<dbReference type="InterPro" id="IPR000756">
    <property type="entry name" value="Diacylglycerol_kin_accessory"/>
</dbReference>
<dbReference type="PANTHER" id="PTHR11255">
    <property type="entry name" value="DIACYLGLYCEROL KINASE"/>
    <property type="match status" value="1"/>
</dbReference>
<evidence type="ECO:0000313" key="7">
    <source>
        <dbReference type="Proteomes" id="UP001163046"/>
    </source>
</evidence>
<keyword evidence="4" id="KW-0067">ATP-binding</keyword>
<dbReference type="GO" id="GO:0004143">
    <property type="term" value="F:ATP-dependent diacylglycerol kinase activity"/>
    <property type="evidence" value="ECO:0007669"/>
    <property type="project" value="InterPro"/>
</dbReference>
<keyword evidence="3" id="KW-0418">Kinase</keyword>
<comment type="caution">
    <text evidence="6">The sequence shown here is derived from an EMBL/GenBank/DDBJ whole genome shotgun (WGS) entry which is preliminary data.</text>
</comment>
<keyword evidence="7" id="KW-1185">Reference proteome</keyword>
<evidence type="ECO:0000256" key="4">
    <source>
        <dbReference type="ARBA" id="ARBA00022840"/>
    </source>
</evidence>
<dbReference type="GO" id="GO:0005886">
    <property type="term" value="C:plasma membrane"/>
    <property type="evidence" value="ECO:0007669"/>
    <property type="project" value="TreeGrafter"/>
</dbReference>
<feature type="domain" description="Diacylglycerol kinase accessory" evidence="5">
    <location>
        <begin position="1"/>
        <end position="81"/>
    </location>
</feature>
<evidence type="ECO:0000256" key="2">
    <source>
        <dbReference type="ARBA" id="ARBA00022741"/>
    </source>
</evidence>
<organism evidence="6 7">
    <name type="scientific">Desmophyllum pertusum</name>
    <dbReference type="NCBI Taxonomy" id="174260"/>
    <lineage>
        <taxon>Eukaryota</taxon>
        <taxon>Metazoa</taxon>
        <taxon>Cnidaria</taxon>
        <taxon>Anthozoa</taxon>
        <taxon>Hexacorallia</taxon>
        <taxon>Scleractinia</taxon>
        <taxon>Caryophylliina</taxon>
        <taxon>Caryophylliidae</taxon>
        <taxon>Desmophyllum</taxon>
    </lineage>
</organism>